<evidence type="ECO:0000313" key="1">
    <source>
        <dbReference type="EMBL" id="RYR12774.1"/>
    </source>
</evidence>
<gene>
    <name evidence="1" type="ORF">Ahy_B04g070138</name>
</gene>
<sequence>MMSDVCKGRDNLTSWICPAIKKELKAYFGNDEGFKRHRLTNIANGALPSTSKYTGGSATFMKTKSRLSKSLDREATLAETFKYTHTLKANKEKFADEIATHYVSLN</sequence>
<keyword evidence="2" id="KW-1185">Reference proteome</keyword>
<reference evidence="1 2" key="1">
    <citation type="submission" date="2019-01" db="EMBL/GenBank/DDBJ databases">
        <title>Sequencing of cultivated peanut Arachis hypogaea provides insights into genome evolution and oil improvement.</title>
        <authorList>
            <person name="Chen X."/>
        </authorList>
    </citation>
    <scope>NUCLEOTIDE SEQUENCE [LARGE SCALE GENOMIC DNA]</scope>
    <source>
        <strain evidence="2">cv. Fuhuasheng</strain>
        <tissue evidence="1">Leaves</tissue>
    </source>
</reference>
<protein>
    <submittedName>
        <fullName evidence="1">Uncharacterized protein</fullName>
    </submittedName>
</protein>
<dbReference type="Proteomes" id="UP000289738">
    <property type="component" value="Chromosome B04"/>
</dbReference>
<proteinExistence type="predicted"/>
<name>A0A444ZF52_ARAHY</name>
<accession>A0A444ZF52</accession>
<dbReference type="AlphaFoldDB" id="A0A444ZF52"/>
<evidence type="ECO:0000313" key="2">
    <source>
        <dbReference type="Proteomes" id="UP000289738"/>
    </source>
</evidence>
<comment type="caution">
    <text evidence="1">The sequence shown here is derived from an EMBL/GenBank/DDBJ whole genome shotgun (WGS) entry which is preliminary data.</text>
</comment>
<dbReference type="EMBL" id="SDMP01000014">
    <property type="protein sequence ID" value="RYR12774.1"/>
    <property type="molecule type" value="Genomic_DNA"/>
</dbReference>
<organism evidence="1 2">
    <name type="scientific">Arachis hypogaea</name>
    <name type="common">Peanut</name>
    <dbReference type="NCBI Taxonomy" id="3818"/>
    <lineage>
        <taxon>Eukaryota</taxon>
        <taxon>Viridiplantae</taxon>
        <taxon>Streptophyta</taxon>
        <taxon>Embryophyta</taxon>
        <taxon>Tracheophyta</taxon>
        <taxon>Spermatophyta</taxon>
        <taxon>Magnoliopsida</taxon>
        <taxon>eudicotyledons</taxon>
        <taxon>Gunneridae</taxon>
        <taxon>Pentapetalae</taxon>
        <taxon>rosids</taxon>
        <taxon>fabids</taxon>
        <taxon>Fabales</taxon>
        <taxon>Fabaceae</taxon>
        <taxon>Papilionoideae</taxon>
        <taxon>50 kb inversion clade</taxon>
        <taxon>dalbergioids sensu lato</taxon>
        <taxon>Dalbergieae</taxon>
        <taxon>Pterocarpus clade</taxon>
        <taxon>Arachis</taxon>
    </lineage>
</organism>